<dbReference type="RefSeq" id="WP_212691220.1">
    <property type="nucleotide sequence ID" value="NZ_CP058561.1"/>
</dbReference>
<dbReference type="KEGG" id="vgu:HYG85_20350"/>
<reference evidence="1 2" key="1">
    <citation type="submission" date="2020-07" db="EMBL/GenBank/DDBJ databases">
        <title>Vallitalea guaymasensis genome.</title>
        <authorList>
            <person name="Postec A."/>
        </authorList>
    </citation>
    <scope>NUCLEOTIDE SEQUENCE [LARGE SCALE GENOMIC DNA]</scope>
    <source>
        <strain evidence="1 2">Ra1766G1</strain>
    </source>
</reference>
<evidence type="ECO:0000313" key="2">
    <source>
        <dbReference type="Proteomes" id="UP000677305"/>
    </source>
</evidence>
<gene>
    <name evidence="1" type="ORF">HYG85_20350</name>
</gene>
<protein>
    <submittedName>
        <fullName evidence="1">Uncharacterized protein</fullName>
    </submittedName>
</protein>
<sequence>MNFYICQRLNLMTLFHNLSSTNNELVKKLNPTVFDTIMVSTHYMLISGNHISGCGNLEEKRLELLRDEKFKEYTSERTTNIVNILGRFSRGAKILYGIEYE</sequence>
<organism evidence="1 2">
    <name type="scientific">Vallitalea guaymasensis</name>
    <dbReference type="NCBI Taxonomy" id="1185412"/>
    <lineage>
        <taxon>Bacteria</taxon>
        <taxon>Bacillati</taxon>
        <taxon>Bacillota</taxon>
        <taxon>Clostridia</taxon>
        <taxon>Lachnospirales</taxon>
        <taxon>Vallitaleaceae</taxon>
        <taxon>Vallitalea</taxon>
    </lineage>
</organism>
<dbReference type="AlphaFoldDB" id="A0A8J8ME34"/>
<accession>A0A8J8ME34</accession>
<name>A0A8J8ME34_9FIRM</name>
<keyword evidence="2" id="KW-1185">Reference proteome</keyword>
<dbReference type="EMBL" id="CP058561">
    <property type="protein sequence ID" value="QUH31144.1"/>
    <property type="molecule type" value="Genomic_DNA"/>
</dbReference>
<proteinExistence type="predicted"/>
<dbReference type="Proteomes" id="UP000677305">
    <property type="component" value="Chromosome"/>
</dbReference>
<evidence type="ECO:0000313" key="1">
    <source>
        <dbReference type="EMBL" id="QUH31144.1"/>
    </source>
</evidence>